<dbReference type="Proteomes" id="UP001341840">
    <property type="component" value="Unassembled WGS sequence"/>
</dbReference>
<name>A0ABU6WN82_9FABA</name>
<dbReference type="EMBL" id="JASCZI010182018">
    <property type="protein sequence ID" value="MED6186764.1"/>
    <property type="molecule type" value="Genomic_DNA"/>
</dbReference>
<dbReference type="InterPro" id="IPR006502">
    <property type="entry name" value="PDDEXK-like"/>
</dbReference>
<keyword evidence="2" id="KW-1185">Reference proteome</keyword>
<reference evidence="1 2" key="1">
    <citation type="journal article" date="2023" name="Plants (Basel)">
        <title>Bridging the Gap: Combining Genomics and Transcriptomics Approaches to Understand Stylosanthes scabra, an Orphan Legume from the Brazilian Caatinga.</title>
        <authorList>
            <person name="Ferreira-Neto J.R.C."/>
            <person name="da Silva M.D."/>
            <person name="Binneck E."/>
            <person name="de Melo N.F."/>
            <person name="da Silva R.H."/>
            <person name="de Melo A.L.T.M."/>
            <person name="Pandolfi V."/>
            <person name="Bustamante F.O."/>
            <person name="Brasileiro-Vidal A.C."/>
            <person name="Benko-Iseppon A.M."/>
        </authorList>
    </citation>
    <scope>NUCLEOTIDE SEQUENCE [LARGE SCALE GENOMIC DNA]</scope>
    <source>
        <tissue evidence="1">Leaves</tissue>
    </source>
</reference>
<protein>
    <submittedName>
        <fullName evidence="1">Uncharacterized protein</fullName>
    </submittedName>
</protein>
<comment type="caution">
    <text evidence="1">The sequence shown here is derived from an EMBL/GenBank/DDBJ whole genome shotgun (WGS) entry which is preliminary data.</text>
</comment>
<dbReference type="NCBIfam" id="TIGR01615">
    <property type="entry name" value="A_thal_3542"/>
    <property type="match status" value="1"/>
</dbReference>
<dbReference type="Pfam" id="PF04720">
    <property type="entry name" value="PDDEXK_6"/>
    <property type="match status" value="1"/>
</dbReference>
<proteinExistence type="predicted"/>
<accession>A0ABU6WN82</accession>
<gene>
    <name evidence="1" type="ORF">PIB30_069868</name>
</gene>
<dbReference type="PANTHER" id="PTHR31579:SF49">
    <property type="entry name" value="DUF506 FAMILY PROTEIN"/>
    <property type="match status" value="1"/>
</dbReference>
<evidence type="ECO:0000313" key="2">
    <source>
        <dbReference type="Proteomes" id="UP001341840"/>
    </source>
</evidence>
<dbReference type="PANTHER" id="PTHR31579">
    <property type="entry name" value="OS03G0796600 PROTEIN"/>
    <property type="match status" value="1"/>
</dbReference>
<sequence>MSCCSFCCKKSAFSCVSLLPPLFSSSYYYFYTFNSFANSFSLSLEERRAREAMEESLEQKVSMFMDYNDDDDNDEEEDQYECDSSMEETLAQTTLYWESQVALLQEIMERNESTGLKLKQEVGQIIKEVKTSEFCSCFKPNLSHCSACFRKQVVAMLCHKGFNTKLRISKWGTTKKFPGGSHEFIEVMASTVTRKKQITFLVELEFRDQFKIAKAGKAYQKLVSCLPELYVGKPECLTAIVRVMCEAAKKSLKEKKMHIGPWRKSGFMQMKWSGFNQTWTLENSMGNIPANESHLRISGAPSVVVT</sequence>
<organism evidence="1 2">
    <name type="scientific">Stylosanthes scabra</name>
    <dbReference type="NCBI Taxonomy" id="79078"/>
    <lineage>
        <taxon>Eukaryota</taxon>
        <taxon>Viridiplantae</taxon>
        <taxon>Streptophyta</taxon>
        <taxon>Embryophyta</taxon>
        <taxon>Tracheophyta</taxon>
        <taxon>Spermatophyta</taxon>
        <taxon>Magnoliopsida</taxon>
        <taxon>eudicotyledons</taxon>
        <taxon>Gunneridae</taxon>
        <taxon>Pentapetalae</taxon>
        <taxon>rosids</taxon>
        <taxon>fabids</taxon>
        <taxon>Fabales</taxon>
        <taxon>Fabaceae</taxon>
        <taxon>Papilionoideae</taxon>
        <taxon>50 kb inversion clade</taxon>
        <taxon>dalbergioids sensu lato</taxon>
        <taxon>Dalbergieae</taxon>
        <taxon>Pterocarpus clade</taxon>
        <taxon>Stylosanthes</taxon>
    </lineage>
</organism>
<evidence type="ECO:0000313" key="1">
    <source>
        <dbReference type="EMBL" id="MED6186764.1"/>
    </source>
</evidence>